<organism evidence="1 2">
    <name type="scientific">Acetoanaerobium noterae</name>
    <dbReference type="NCBI Taxonomy" id="745369"/>
    <lineage>
        <taxon>Bacteria</taxon>
        <taxon>Bacillati</taxon>
        <taxon>Bacillota</taxon>
        <taxon>Clostridia</taxon>
        <taxon>Peptostreptococcales</taxon>
        <taxon>Filifactoraceae</taxon>
        <taxon>Acetoanaerobium</taxon>
    </lineage>
</organism>
<sequence length="121" mass="14421">MRELKKQLRNTLLSICPNVYAFEKAPADGPVPYLTYDLAQGTNIEDQIVWIVDVDIWDKNINEINVDDLVKKLKKLNRFNFINDKIQFSMHLDRIINTKSESLDWKRKTVVFNIRYYDREV</sequence>
<reference evidence="2" key="1">
    <citation type="submission" date="2017-02" db="EMBL/GenBank/DDBJ databases">
        <authorList>
            <person name="Varghese N."/>
            <person name="Submissions S."/>
        </authorList>
    </citation>
    <scope>NUCLEOTIDE SEQUENCE [LARGE SCALE GENOMIC DNA]</scope>
    <source>
        <strain evidence="2">ATCC 35199</strain>
    </source>
</reference>
<protein>
    <submittedName>
        <fullName evidence="1">Uncharacterized protein</fullName>
    </submittedName>
</protein>
<gene>
    <name evidence="1" type="ORF">SAMN02745120_1026</name>
</gene>
<dbReference type="Proteomes" id="UP000243406">
    <property type="component" value="Unassembled WGS sequence"/>
</dbReference>
<dbReference type="EMBL" id="FUYN01000002">
    <property type="protein sequence ID" value="SKB36105.1"/>
    <property type="molecule type" value="Genomic_DNA"/>
</dbReference>
<dbReference type="RefSeq" id="WP_079588963.1">
    <property type="nucleotide sequence ID" value="NZ_FUYN01000002.1"/>
</dbReference>
<accession>A0A1T5AMK2</accession>
<evidence type="ECO:0000313" key="1">
    <source>
        <dbReference type="EMBL" id="SKB36105.1"/>
    </source>
</evidence>
<name>A0A1T5AMK2_9FIRM</name>
<keyword evidence="2" id="KW-1185">Reference proteome</keyword>
<proteinExistence type="predicted"/>
<dbReference type="AlphaFoldDB" id="A0A1T5AMK2"/>
<evidence type="ECO:0000313" key="2">
    <source>
        <dbReference type="Proteomes" id="UP000243406"/>
    </source>
</evidence>